<keyword evidence="1" id="KW-0812">Transmembrane</keyword>
<keyword evidence="1" id="KW-0472">Membrane</keyword>
<feature type="transmembrane region" description="Helical" evidence="1">
    <location>
        <begin position="21"/>
        <end position="44"/>
    </location>
</feature>
<protein>
    <submittedName>
        <fullName evidence="2">Uncharacterized protein</fullName>
    </submittedName>
</protein>
<sequence>MKNEKKYMEQGDGPKGDWRKLIIALAISAAIVTTIAFTCIKLFLSMDIQEKTYSEIIAEISIADERQWLADETNRETLNNTFFIDADGSAQTIQEGNGELLLKLSSPSFPTLISFRYEDGFLVAYQGRRRILLSFSDDMQAFALLIDETMIIFENCY</sequence>
<evidence type="ECO:0000313" key="3">
    <source>
        <dbReference type="Proteomes" id="UP000823936"/>
    </source>
</evidence>
<comment type="caution">
    <text evidence="2">The sequence shown here is derived from an EMBL/GenBank/DDBJ whole genome shotgun (WGS) entry which is preliminary data.</text>
</comment>
<proteinExistence type="predicted"/>
<organism evidence="2 3">
    <name type="scientific">Candidatus Ornithospirochaeta avicola</name>
    <dbReference type="NCBI Taxonomy" id="2840896"/>
    <lineage>
        <taxon>Bacteria</taxon>
        <taxon>Pseudomonadati</taxon>
        <taxon>Spirochaetota</taxon>
        <taxon>Spirochaetia</taxon>
        <taxon>Spirochaetales</taxon>
        <taxon>Spirochaetaceae</taxon>
        <taxon>Spirochaetaceae incertae sedis</taxon>
        <taxon>Candidatus Ornithospirochaeta</taxon>
    </lineage>
</organism>
<dbReference type="Proteomes" id="UP000823936">
    <property type="component" value="Unassembled WGS sequence"/>
</dbReference>
<evidence type="ECO:0000256" key="1">
    <source>
        <dbReference type="SAM" id="Phobius"/>
    </source>
</evidence>
<dbReference type="AlphaFoldDB" id="A0A9D1TM03"/>
<name>A0A9D1TM03_9SPIO</name>
<gene>
    <name evidence="2" type="ORF">IAB12_00010</name>
</gene>
<dbReference type="EMBL" id="DXHU01000001">
    <property type="protein sequence ID" value="HIV98159.1"/>
    <property type="molecule type" value="Genomic_DNA"/>
</dbReference>
<keyword evidence="1" id="KW-1133">Transmembrane helix</keyword>
<reference evidence="2" key="2">
    <citation type="submission" date="2021-04" db="EMBL/GenBank/DDBJ databases">
        <authorList>
            <person name="Gilroy R."/>
        </authorList>
    </citation>
    <scope>NUCLEOTIDE SEQUENCE</scope>
    <source>
        <strain evidence="2">Gambia11-129</strain>
    </source>
</reference>
<reference evidence="2" key="1">
    <citation type="journal article" date="2021" name="PeerJ">
        <title>Extensive microbial diversity within the chicken gut microbiome revealed by metagenomics and culture.</title>
        <authorList>
            <person name="Gilroy R."/>
            <person name="Ravi A."/>
            <person name="Getino M."/>
            <person name="Pursley I."/>
            <person name="Horton D.L."/>
            <person name="Alikhan N.F."/>
            <person name="Baker D."/>
            <person name="Gharbi K."/>
            <person name="Hall N."/>
            <person name="Watson M."/>
            <person name="Adriaenssens E.M."/>
            <person name="Foster-Nyarko E."/>
            <person name="Jarju S."/>
            <person name="Secka A."/>
            <person name="Antonio M."/>
            <person name="Oren A."/>
            <person name="Chaudhuri R.R."/>
            <person name="La Ragione R."/>
            <person name="Hildebrand F."/>
            <person name="Pallen M.J."/>
        </authorList>
    </citation>
    <scope>NUCLEOTIDE SEQUENCE</scope>
    <source>
        <strain evidence="2">Gambia11-129</strain>
    </source>
</reference>
<accession>A0A9D1TM03</accession>
<evidence type="ECO:0000313" key="2">
    <source>
        <dbReference type="EMBL" id="HIV98159.1"/>
    </source>
</evidence>